<dbReference type="GO" id="GO:0006313">
    <property type="term" value="P:DNA transposition"/>
    <property type="evidence" value="ECO:0007669"/>
    <property type="project" value="InterPro"/>
</dbReference>
<protein>
    <recommendedName>
        <fullName evidence="1">Transposase IS200-like domain-containing protein</fullName>
    </recommendedName>
</protein>
<dbReference type="SUPFAM" id="SSF143422">
    <property type="entry name" value="Transposase IS200-like"/>
    <property type="match status" value="1"/>
</dbReference>
<dbReference type="AlphaFoldDB" id="A0A1E3X5I8"/>
<dbReference type="Proteomes" id="UP000094056">
    <property type="component" value="Unassembled WGS sequence"/>
</dbReference>
<feature type="domain" description="Transposase IS200-like" evidence="1">
    <location>
        <begin position="9"/>
        <end position="123"/>
    </location>
</feature>
<reference evidence="2 3" key="1">
    <citation type="submission" date="2016-07" db="EMBL/GenBank/DDBJ databases">
        <title>Draft genome of Scalindua rubra, obtained from a brine-seawater interface in the Red Sea, sheds light on salt adaptation in anammox bacteria.</title>
        <authorList>
            <person name="Speth D.R."/>
            <person name="Lagkouvardos I."/>
            <person name="Wang Y."/>
            <person name="Qian P.-Y."/>
            <person name="Dutilh B.E."/>
            <person name="Jetten M.S."/>
        </authorList>
    </citation>
    <scope>NUCLEOTIDE SEQUENCE [LARGE SCALE GENOMIC DNA]</scope>
    <source>
        <strain evidence="2">BSI-1</strain>
    </source>
</reference>
<dbReference type="GO" id="GO:0004803">
    <property type="term" value="F:transposase activity"/>
    <property type="evidence" value="ECO:0007669"/>
    <property type="project" value="InterPro"/>
</dbReference>
<name>A0A1E3X5I8_9BACT</name>
<dbReference type="Gene3D" id="3.30.70.1290">
    <property type="entry name" value="Transposase IS200-like"/>
    <property type="match status" value="1"/>
</dbReference>
<accession>A0A1E3X5I8</accession>
<proteinExistence type="predicted"/>
<gene>
    <name evidence="2" type="ORF">SCARUB_03978</name>
</gene>
<sequence>MSRPLRIEYNNAVYHITARGNEKKDIFLDERDFEKFLYYLDVVYERYNIIVYSFVLMNNHYHILLETPYANLSRMMRDLNGHYTIYFNKRHKRYGHLFQGRFKSILVDKDNYLLELSRYIHLNPVRACIITKPEDYDYSSMSYYIGKSKVPSWLDVDFVLEQFGNNFQEKRNAYRKFVYERSEGLDSPLRNIYAQCILGSEGFIRKIVDKYVRKKNISTHVPRSKKIRYCKDLNDIARVVTKYYGIDKRMLSKRKVRFNKGRKVFVYIARRFTDNNLKKIKSFFDNSITEVAVSKLFSRTQEELAQNTDLRKDVERIEKMLFDTV</sequence>
<evidence type="ECO:0000259" key="1">
    <source>
        <dbReference type="SMART" id="SM01321"/>
    </source>
</evidence>
<dbReference type="EMBL" id="MAYW01000163">
    <property type="protein sequence ID" value="ODS30897.1"/>
    <property type="molecule type" value="Genomic_DNA"/>
</dbReference>
<evidence type="ECO:0000313" key="2">
    <source>
        <dbReference type="EMBL" id="ODS30897.1"/>
    </source>
</evidence>
<organism evidence="2 3">
    <name type="scientific">Candidatus Scalindua rubra</name>
    <dbReference type="NCBI Taxonomy" id="1872076"/>
    <lineage>
        <taxon>Bacteria</taxon>
        <taxon>Pseudomonadati</taxon>
        <taxon>Planctomycetota</taxon>
        <taxon>Candidatus Brocadiia</taxon>
        <taxon>Candidatus Brocadiales</taxon>
        <taxon>Candidatus Scalinduaceae</taxon>
        <taxon>Candidatus Scalindua</taxon>
    </lineage>
</organism>
<dbReference type="SMART" id="SM01321">
    <property type="entry name" value="Y1_Tnp"/>
    <property type="match status" value="1"/>
</dbReference>
<dbReference type="Gene3D" id="1.10.1750.10">
    <property type="match status" value="1"/>
</dbReference>
<dbReference type="InterPro" id="IPR002686">
    <property type="entry name" value="Transposase_17"/>
</dbReference>
<comment type="caution">
    <text evidence="2">The sequence shown here is derived from an EMBL/GenBank/DDBJ whole genome shotgun (WGS) entry which is preliminary data.</text>
</comment>
<dbReference type="InterPro" id="IPR010921">
    <property type="entry name" value="Trp_repressor/repl_initiator"/>
</dbReference>
<dbReference type="InterPro" id="IPR036515">
    <property type="entry name" value="Transposase_17_sf"/>
</dbReference>
<dbReference type="GO" id="GO:0043565">
    <property type="term" value="F:sequence-specific DNA binding"/>
    <property type="evidence" value="ECO:0007669"/>
    <property type="project" value="InterPro"/>
</dbReference>
<dbReference type="SUPFAM" id="SSF48295">
    <property type="entry name" value="TrpR-like"/>
    <property type="match status" value="1"/>
</dbReference>
<dbReference type="PANTHER" id="PTHR34322">
    <property type="entry name" value="TRANSPOSASE, Y1_TNP DOMAIN-CONTAINING"/>
    <property type="match status" value="1"/>
</dbReference>
<evidence type="ECO:0000313" key="3">
    <source>
        <dbReference type="Proteomes" id="UP000094056"/>
    </source>
</evidence>
<dbReference type="PANTHER" id="PTHR34322:SF2">
    <property type="entry name" value="TRANSPOSASE IS200-LIKE DOMAIN-CONTAINING PROTEIN"/>
    <property type="match status" value="1"/>
</dbReference>
<dbReference type="PATRIC" id="fig|1872076.5.peg.4747"/>
<dbReference type="Pfam" id="PF01797">
    <property type="entry name" value="Y1_Tnp"/>
    <property type="match status" value="1"/>
</dbReference>